<dbReference type="GO" id="GO:0009253">
    <property type="term" value="P:peptidoglycan catabolic process"/>
    <property type="evidence" value="ECO:0007669"/>
    <property type="project" value="InterPro"/>
</dbReference>
<evidence type="ECO:0000313" key="4">
    <source>
        <dbReference type="EMBL" id="ALP94675.1"/>
    </source>
</evidence>
<dbReference type="Gene3D" id="3.40.630.40">
    <property type="entry name" value="Zn-dependent exopeptidases"/>
    <property type="match status" value="1"/>
</dbReference>
<dbReference type="eggNOG" id="COG0860">
    <property type="taxonomic scope" value="Bacteria"/>
</dbReference>
<proteinExistence type="predicted"/>
<dbReference type="InterPro" id="IPR002508">
    <property type="entry name" value="MurNAc-LAA_cat"/>
</dbReference>
<dbReference type="InterPro" id="IPR012854">
    <property type="entry name" value="Cu_amine_oxidase-like_N"/>
</dbReference>
<keyword evidence="2" id="KW-0732">Signal</keyword>
<dbReference type="Pfam" id="PF01520">
    <property type="entry name" value="Amidase_3"/>
    <property type="match status" value="1"/>
</dbReference>
<gene>
    <name evidence="4" type="ORF">IB211_02284</name>
</gene>
<dbReference type="Gene3D" id="2.60.40.3500">
    <property type="match status" value="1"/>
</dbReference>
<evidence type="ECO:0000256" key="2">
    <source>
        <dbReference type="SAM" id="SignalP"/>
    </source>
</evidence>
<dbReference type="STRING" id="1297617.IB211_02284"/>
<dbReference type="Gene3D" id="3.30.457.10">
    <property type="entry name" value="Copper amine oxidase-like, N-terminal domain"/>
    <property type="match status" value="2"/>
</dbReference>
<keyword evidence="1 4" id="KW-0378">Hydrolase</keyword>
<keyword evidence="5" id="KW-1185">Reference proteome</keyword>
<evidence type="ECO:0000313" key="5">
    <source>
        <dbReference type="Proteomes" id="UP000064844"/>
    </source>
</evidence>
<dbReference type="EMBL" id="CP011307">
    <property type="protein sequence ID" value="ALP94675.1"/>
    <property type="molecule type" value="Genomic_DNA"/>
</dbReference>
<dbReference type="KEGG" id="ibu:IB211_02284"/>
<dbReference type="PANTHER" id="PTHR30404">
    <property type="entry name" value="N-ACETYLMURAMOYL-L-ALANINE AMIDASE"/>
    <property type="match status" value="1"/>
</dbReference>
<dbReference type="SUPFAM" id="SSF53187">
    <property type="entry name" value="Zn-dependent exopeptidases"/>
    <property type="match status" value="1"/>
</dbReference>
<evidence type="ECO:0000259" key="3">
    <source>
        <dbReference type="SMART" id="SM00646"/>
    </source>
</evidence>
<dbReference type="SMART" id="SM00646">
    <property type="entry name" value="Ami_3"/>
    <property type="match status" value="1"/>
</dbReference>
<reference evidence="4 5" key="1">
    <citation type="journal article" date="2015" name="Nat. Commun.">
        <title>Production of butyrate from lysine and the Amadori product fructoselysine by a human gut commensal.</title>
        <authorList>
            <person name="Bui T.P."/>
            <person name="Ritari J."/>
            <person name="Boeren S."/>
            <person name="de Waard P."/>
            <person name="Plugge C.M."/>
            <person name="de Vos W.M."/>
        </authorList>
    </citation>
    <scope>NUCLEOTIDE SEQUENCE [LARGE SCALE GENOMIC DNA]</scope>
    <source>
        <strain evidence="4 5">AF211</strain>
    </source>
</reference>
<feature type="domain" description="MurNAc-LAA" evidence="3">
    <location>
        <begin position="373"/>
        <end position="484"/>
    </location>
</feature>
<dbReference type="InterPro" id="IPR050695">
    <property type="entry name" value="N-acetylmuramoyl_amidase_3"/>
</dbReference>
<dbReference type="EC" id="3.5.1.28" evidence="4"/>
<protein>
    <submittedName>
        <fullName evidence="4">N-acetylmuramoyl-L-alanine amidase</fullName>
        <ecNumber evidence="4">3.5.1.28</ecNumber>
    </submittedName>
</protein>
<dbReference type="GO" id="GO:0008745">
    <property type="term" value="F:N-acetylmuramoyl-L-alanine amidase activity"/>
    <property type="evidence" value="ECO:0007669"/>
    <property type="project" value="UniProtKB-EC"/>
</dbReference>
<accession>A0A0S2W5T8</accession>
<dbReference type="CDD" id="cd02696">
    <property type="entry name" value="MurNAc-LAA"/>
    <property type="match status" value="1"/>
</dbReference>
<name>A0A0S2W5T8_9FIRM</name>
<evidence type="ECO:0000256" key="1">
    <source>
        <dbReference type="ARBA" id="ARBA00022801"/>
    </source>
</evidence>
<dbReference type="GO" id="GO:0030288">
    <property type="term" value="C:outer membrane-bounded periplasmic space"/>
    <property type="evidence" value="ECO:0007669"/>
    <property type="project" value="TreeGrafter"/>
</dbReference>
<dbReference type="Proteomes" id="UP000064844">
    <property type="component" value="Chromosome"/>
</dbReference>
<dbReference type="PANTHER" id="PTHR30404:SF0">
    <property type="entry name" value="N-ACETYLMURAMOYL-L-ALANINE AMIDASE AMIC"/>
    <property type="match status" value="1"/>
</dbReference>
<dbReference type="InterPro" id="IPR036582">
    <property type="entry name" value="Mao_N_sf"/>
</dbReference>
<reference evidence="5" key="2">
    <citation type="submission" date="2015-04" db="EMBL/GenBank/DDBJ databases">
        <title>A butyrogenic pathway from the amino acid lysine in a human gut commensal.</title>
        <authorList>
            <person name="de Vos W.M."/>
            <person name="Bui N.T.P."/>
            <person name="Plugge C.M."/>
            <person name="Ritari J."/>
        </authorList>
    </citation>
    <scope>NUCLEOTIDE SEQUENCE [LARGE SCALE GENOMIC DNA]</scope>
    <source>
        <strain evidence="5">AF211</strain>
    </source>
</reference>
<feature type="chain" id="PRO_5006606355" evidence="2">
    <location>
        <begin position="24"/>
        <end position="492"/>
    </location>
</feature>
<feature type="signal peptide" evidence="2">
    <location>
        <begin position="1"/>
        <end position="23"/>
    </location>
</feature>
<organism evidence="4 5">
    <name type="scientific">Intestinimonas butyriciproducens</name>
    <dbReference type="NCBI Taxonomy" id="1297617"/>
    <lineage>
        <taxon>Bacteria</taxon>
        <taxon>Bacillati</taxon>
        <taxon>Bacillota</taxon>
        <taxon>Clostridia</taxon>
        <taxon>Eubacteriales</taxon>
        <taxon>Intestinimonas</taxon>
    </lineage>
</organism>
<dbReference type="AlphaFoldDB" id="A0A0S2W5T8"/>
<sequence length="492" mass="53331">MRQKIPSLLLVLALLCSLTAAWAAPPNGSLSIELCDWNAKTYTPATAEAVRLTLNGETLSGDVPAMIIDGRTLVPVRLVGEALSAQVLWVQQTGQVILKRGEDLIVLTLDSDSAVVNGVPASLPDGVPAQVVRYQGADRTMIPLRFVSEQLGAEVLWDQETYSAHITADTSEEPTPDPLPPEQSDKLVTDIQADANAQTVLITTDHTPEYQVVDLGDRLAVDVLGASLSSGFPGTIVVDNELISAVRYAEHGPGLRDGYDHVVRVVLDLQPGISYAKNVTVEAQENGVLLTTFLENRDDVDFTPTVPIDPEKSTIVIDPGHGGSRPGARYEGIAEKDINLAVSKKLETLLKNHGYNVVMTRSTDVDVGLYERADIANAVNADLFVSIHSNAAENRPDYQGIYTYYHPSSRRGARLAQAIQTPLCRMTGGIDRGIKDADFVVIRETKMCAVLVEMGFMTNHEELMNLIDDSYQDKLAQGISEGIVSYLNSLQS</sequence>
<dbReference type="Pfam" id="PF07833">
    <property type="entry name" value="Cu_amine_oxidN1"/>
    <property type="match status" value="1"/>
</dbReference>
<dbReference type="RefSeq" id="WP_058118079.1">
    <property type="nucleotide sequence ID" value="NZ_CP011307.1"/>
</dbReference>
<dbReference type="SUPFAM" id="SSF55383">
    <property type="entry name" value="Copper amine oxidase, domain N"/>
    <property type="match status" value="1"/>
</dbReference>